<sequence>MSNEEFPHSPISLAVTVLGPLPSIQEKEVASALAKMRSGRAPGPDNPPSKIWKIAEGGETQWLTSFFNEIIAEGKLPEQWTMNTTVPM</sequence>
<evidence type="ECO:0000313" key="2">
    <source>
        <dbReference type="Proteomes" id="UP000024635"/>
    </source>
</evidence>
<dbReference type="Proteomes" id="UP000024635">
    <property type="component" value="Unassembled WGS sequence"/>
</dbReference>
<organism evidence="1 2">
    <name type="scientific">Ancylostoma ceylanicum</name>
    <dbReference type="NCBI Taxonomy" id="53326"/>
    <lineage>
        <taxon>Eukaryota</taxon>
        <taxon>Metazoa</taxon>
        <taxon>Ecdysozoa</taxon>
        <taxon>Nematoda</taxon>
        <taxon>Chromadorea</taxon>
        <taxon>Rhabditida</taxon>
        <taxon>Rhabditina</taxon>
        <taxon>Rhabditomorpha</taxon>
        <taxon>Strongyloidea</taxon>
        <taxon>Ancylostomatidae</taxon>
        <taxon>Ancylostomatinae</taxon>
        <taxon>Ancylostoma</taxon>
    </lineage>
</organism>
<dbReference type="EMBL" id="JARK01001345">
    <property type="protein sequence ID" value="EYC27052.1"/>
    <property type="molecule type" value="Genomic_DNA"/>
</dbReference>
<accession>A0A016VJ79</accession>
<reference evidence="2" key="1">
    <citation type="journal article" date="2015" name="Nat. Genet.">
        <title>The genome and transcriptome of the zoonotic hookworm Ancylostoma ceylanicum identify infection-specific gene families.</title>
        <authorList>
            <person name="Schwarz E.M."/>
            <person name="Hu Y."/>
            <person name="Antoshechkin I."/>
            <person name="Miller M.M."/>
            <person name="Sternberg P.W."/>
            <person name="Aroian R.V."/>
        </authorList>
    </citation>
    <scope>NUCLEOTIDE SEQUENCE</scope>
    <source>
        <strain evidence="2">HY135</strain>
    </source>
</reference>
<evidence type="ECO:0008006" key="3">
    <source>
        <dbReference type="Google" id="ProtNLM"/>
    </source>
</evidence>
<dbReference type="AlphaFoldDB" id="A0A016VJ79"/>
<protein>
    <recommendedName>
        <fullName evidence="3">Reverse transcriptase domain-containing protein</fullName>
    </recommendedName>
</protein>
<proteinExistence type="predicted"/>
<evidence type="ECO:0000313" key="1">
    <source>
        <dbReference type="EMBL" id="EYC27052.1"/>
    </source>
</evidence>
<gene>
    <name evidence="1" type="primary">Acey_s0009.g491</name>
    <name evidence="1" type="ORF">Y032_0009g491</name>
</gene>
<keyword evidence="2" id="KW-1185">Reference proteome</keyword>
<dbReference type="OrthoDB" id="5598377at2759"/>
<comment type="caution">
    <text evidence="1">The sequence shown here is derived from an EMBL/GenBank/DDBJ whole genome shotgun (WGS) entry which is preliminary data.</text>
</comment>
<name>A0A016VJ79_9BILA</name>